<sequence>MKVKELAELARTTVRTVRYYHQISLLPLPAQRHGWRDYGMAHVARLLRVRWLVDAGVPLAQVKEMLAAEPSSPFTVPPGAPGSADLPGDGSLARTSILTDLRHTLEGVDRQIADLTTQRERLAALIASVESDGSLTPVPPQLVWMYTELIRRAPSQRARRIMQSEWDVLEVACYRMELPHGVVEFVDRLSASDLDRIAEFFDRFQELSGSRAPDTEQRLRALAAEVAQFSRAVAPEVVADWEDLMEDGSYAWAWRPFILAFPGRHYRIYAQAIAEELGVRLSAEDHRALKGWESHDQ</sequence>
<dbReference type="InterPro" id="IPR000551">
    <property type="entry name" value="MerR-type_HTH_dom"/>
</dbReference>
<dbReference type="InterPro" id="IPR047057">
    <property type="entry name" value="MerR_fam"/>
</dbReference>
<evidence type="ECO:0000313" key="5">
    <source>
        <dbReference type="EMBL" id="SFV24084.1"/>
    </source>
</evidence>
<organism evidence="5 6">
    <name type="scientific">Micrococcus terreus</name>
    <dbReference type="NCBI Taxonomy" id="574650"/>
    <lineage>
        <taxon>Bacteria</taxon>
        <taxon>Bacillati</taxon>
        <taxon>Actinomycetota</taxon>
        <taxon>Actinomycetes</taxon>
        <taxon>Micrococcales</taxon>
        <taxon>Micrococcaceae</taxon>
        <taxon>Micrococcus</taxon>
    </lineage>
</organism>
<dbReference type="GO" id="GO:0003700">
    <property type="term" value="F:DNA-binding transcription factor activity"/>
    <property type="evidence" value="ECO:0007669"/>
    <property type="project" value="InterPro"/>
</dbReference>
<keyword evidence="1 5" id="KW-0238">DNA-binding</keyword>
<dbReference type="SUPFAM" id="SSF46955">
    <property type="entry name" value="Putative DNA-binding domain"/>
    <property type="match status" value="1"/>
</dbReference>
<reference evidence="5 6" key="1">
    <citation type="submission" date="2016-10" db="EMBL/GenBank/DDBJ databases">
        <authorList>
            <person name="de Groot N.N."/>
        </authorList>
    </citation>
    <scope>NUCLEOTIDE SEQUENCE [LARGE SCALE GENOMIC DNA]</scope>
    <source>
        <strain evidence="5 6">CGMCC 1.7054</strain>
    </source>
</reference>
<feature type="region of interest" description="Disordered" evidence="3">
    <location>
        <begin position="70"/>
        <end position="89"/>
    </location>
</feature>
<dbReference type="Proteomes" id="UP000198881">
    <property type="component" value="Unassembled WGS sequence"/>
</dbReference>
<evidence type="ECO:0000256" key="3">
    <source>
        <dbReference type="SAM" id="MobiDB-lite"/>
    </source>
</evidence>
<evidence type="ECO:0000256" key="2">
    <source>
        <dbReference type="SAM" id="Coils"/>
    </source>
</evidence>
<dbReference type="PANTHER" id="PTHR30204:SF93">
    <property type="entry name" value="HTH MERR-TYPE DOMAIN-CONTAINING PROTEIN"/>
    <property type="match status" value="1"/>
</dbReference>
<proteinExistence type="predicted"/>
<dbReference type="AlphaFoldDB" id="A0A1I7MQ96"/>
<keyword evidence="2" id="KW-0175">Coiled coil</keyword>
<dbReference type="SMART" id="SM00422">
    <property type="entry name" value="HTH_MERR"/>
    <property type="match status" value="1"/>
</dbReference>
<evidence type="ECO:0000313" key="6">
    <source>
        <dbReference type="Proteomes" id="UP000198881"/>
    </source>
</evidence>
<dbReference type="STRING" id="574650.SAMN04487966_109112"/>
<dbReference type="GO" id="GO:0003677">
    <property type="term" value="F:DNA binding"/>
    <property type="evidence" value="ECO:0007669"/>
    <property type="project" value="UniProtKB-KW"/>
</dbReference>
<dbReference type="RefSeq" id="WP_091698461.1">
    <property type="nucleotide sequence ID" value="NZ_FPCG01000009.1"/>
</dbReference>
<feature type="domain" description="HTH merR-type" evidence="4">
    <location>
        <begin position="1"/>
        <end position="68"/>
    </location>
</feature>
<dbReference type="Gene3D" id="1.10.1660.10">
    <property type="match status" value="1"/>
</dbReference>
<dbReference type="InterPro" id="IPR009061">
    <property type="entry name" value="DNA-bd_dom_put_sf"/>
</dbReference>
<dbReference type="OrthoDB" id="4569196at2"/>
<feature type="coiled-coil region" evidence="2">
    <location>
        <begin position="98"/>
        <end position="132"/>
    </location>
</feature>
<name>A0A1I7MQ96_9MICC</name>
<keyword evidence="6" id="KW-1185">Reference proteome</keyword>
<evidence type="ECO:0000259" key="4">
    <source>
        <dbReference type="PROSITE" id="PS50937"/>
    </source>
</evidence>
<accession>A0A1I7MQ96</accession>
<dbReference type="CDD" id="cd00592">
    <property type="entry name" value="HTH_MerR-like"/>
    <property type="match status" value="1"/>
</dbReference>
<dbReference type="EMBL" id="FPCG01000009">
    <property type="protein sequence ID" value="SFV24084.1"/>
    <property type="molecule type" value="Genomic_DNA"/>
</dbReference>
<gene>
    <name evidence="5" type="ORF">SAMN04487966_109112</name>
</gene>
<dbReference type="Pfam" id="PF13411">
    <property type="entry name" value="MerR_1"/>
    <property type="match status" value="1"/>
</dbReference>
<dbReference type="PANTHER" id="PTHR30204">
    <property type="entry name" value="REDOX-CYCLING DRUG-SENSING TRANSCRIPTIONAL ACTIVATOR SOXR"/>
    <property type="match status" value="1"/>
</dbReference>
<protein>
    <submittedName>
        <fullName evidence="5">DNA-binding transcriptional regulator, MerR family</fullName>
    </submittedName>
</protein>
<evidence type="ECO:0000256" key="1">
    <source>
        <dbReference type="ARBA" id="ARBA00023125"/>
    </source>
</evidence>
<dbReference type="PROSITE" id="PS50937">
    <property type="entry name" value="HTH_MERR_2"/>
    <property type="match status" value="1"/>
</dbReference>